<dbReference type="GO" id="GO:0050660">
    <property type="term" value="F:flavin adenine dinucleotide binding"/>
    <property type="evidence" value="ECO:0007669"/>
    <property type="project" value="InterPro"/>
</dbReference>
<sequence length="837" mass="92791">MAHLRLSTALVRPTRLPVLSLSSPARLLRSYSSSSPSEHLLAGPVNFALSADQQAYQAASLTISFLDLARRFTVDHIIPVAAEYDRTMEYPWPVLKEAWKAGLLNTHVPTEYGGIGIGLLESALISEEIAYGCTGIQTAFEASGLAQAPLIVAGSDELKRKYLSMLIEEPLVAAYCVTEPNAGSDVAGIKTQAVKKGNQFVLNGSKMWITNGGKASWYFVLAKTDPEAPVHKSMSGFIVDANSPGILVGKKEVNMGQRCSDTRQITVSYFSHPTSHQIHVVVPSSNLVGAMGEGFKVAMAAFDITRPLVASGAVGLAQRALSEAVKYAQTRKTMGKPIIEHQSVSHMLAEMTIGVESARAMVWKATFIKDTGNRNTYYASIAKCLASEVAVRNAGMAVQIFGGAGFNTEYPVEKLYRDSKIFTLYEGTSQIQRLIISKVLFTDNVPCLDILHRQIWTLLLLCNIQQSEQDQPHTSDSSRSARMRRHHHLDNNLLQRPPDQPSYTSASPVDPFPLNPAISSTHHPIHHHVSCCFLRFKAGLLDSLRIGPILNKLQSKYALRTLIVQNSILQLLLIASLITLESYADSRRSLSWSTFHLLFNIFWLFPITIISLVLNSCITESCLNLNHHGSGAPATIVLSLRNISIPSPLQMLSFLKAKLGSDYDRILVLLNYWLMAKGLLYIPWLGFGASFAFCSIANSFYCFDPDWHKDGLSFEERIDRLEAHWDYHLGFGLVMTILTSIYPHHNMMNLSIFTLLFPFLLILSSAQKHRPRHEGKKEETGHARNKSSNPLQLPVFFIARQLYPLFSSLLSPAHAHPSSRFPSHLHGHVHIEDGSFN</sequence>
<proteinExistence type="inferred from homology"/>
<dbReference type="Pfam" id="PF07264">
    <property type="entry name" value="EI24"/>
    <property type="match status" value="1"/>
</dbReference>
<dbReference type="PANTHER" id="PTHR48083:SF2">
    <property type="entry name" value="MEDIUM-CHAIN SPECIFIC ACYL-COA DEHYDROGENASE, MITOCHONDRIAL"/>
    <property type="match status" value="1"/>
</dbReference>
<evidence type="ECO:0000256" key="2">
    <source>
        <dbReference type="ARBA" id="ARBA00004141"/>
    </source>
</evidence>
<keyword evidence="16" id="KW-1185">Reference proteome</keyword>
<dbReference type="InterPro" id="IPR059112">
    <property type="entry name" value="CysZ/EI24"/>
</dbReference>
<dbReference type="Gene3D" id="2.40.110.10">
    <property type="entry name" value="Butyryl-CoA Dehydrogenase, subunit A, domain 2"/>
    <property type="match status" value="1"/>
</dbReference>
<keyword evidence="8 11" id="KW-1133">Transmembrane helix</keyword>
<evidence type="ECO:0000256" key="5">
    <source>
        <dbReference type="ARBA" id="ARBA00022630"/>
    </source>
</evidence>
<evidence type="ECO:0000256" key="11">
    <source>
        <dbReference type="SAM" id="Phobius"/>
    </source>
</evidence>
<dbReference type="GO" id="GO:0005739">
    <property type="term" value="C:mitochondrion"/>
    <property type="evidence" value="ECO:0007669"/>
    <property type="project" value="TreeGrafter"/>
</dbReference>
<keyword evidence="7" id="KW-0274">FAD</keyword>
<evidence type="ECO:0000256" key="1">
    <source>
        <dbReference type="ARBA" id="ARBA00001974"/>
    </source>
</evidence>
<dbReference type="EMBL" id="LAVV01002666">
    <property type="protein sequence ID" value="KNZ62665.1"/>
    <property type="molecule type" value="Genomic_DNA"/>
</dbReference>
<keyword evidence="5" id="KW-0285">Flavoprotein</keyword>
<keyword evidence="9" id="KW-0560">Oxidoreductase</keyword>
<comment type="caution">
    <text evidence="15">The sequence shown here is derived from an EMBL/GenBank/DDBJ whole genome shotgun (WGS) entry which is preliminary data.</text>
</comment>
<feature type="domain" description="Acyl-CoA dehydrogenase/oxidase N-terminal" evidence="14">
    <location>
        <begin position="65"/>
        <end position="167"/>
    </location>
</feature>
<evidence type="ECO:0000256" key="7">
    <source>
        <dbReference type="ARBA" id="ARBA00022827"/>
    </source>
</evidence>
<dbReference type="Pfam" id="PF00441">
    <property type="entry name" value="Acyl-CoA_dh_1"/>
    <property type="match status" value="1"/>
</dbReference>
<dbReference type="Gene3D" id="1.20.140.10">
    <property type="entry name" value="Butyryl-CoA Dehydrogenase, subunit A, domain 3"/>
    <property type="match status" value="1"/>
</dbReference>
<dbReference type="FunFam" id="1.20.140.10:FF:000011">
    <property type="entry name" value="Medium-chain specific acyl-CoA dehydrogenase, mitochondrial"/>
    <property type="match status" value="1"/>
</dbReference>
<dbReference type="PROSITE" id="PS00072">
    <property type="entry name" value="ACYL_COA_DH_1"/>
    <property type="match status" value="1"/>
</dbReference>
<dbReference type="InterPro" id="IPR050741">
    <property type="entry name" value="Acyl-CoA_dehydrogenase"/>
</dbReference>
<dbReference type="InterPro" id="IPR013786">
    <property type="entry name" value="AcylCoA_DH/ox_N"/>
</dbReference>
<dbReference type="SUPFAM" id="SSF47203">
    <property type="entry name" value="Acyl-CoA dehydrogenase C-terminal domain-like"/>
    <property type="match status" value="1"/>
</dbReference>
<reference evidence="15 16" key="1">
    <citation type="submission" date="2015-08" db="EMBL/GenBank/DDBJ databases">
        <title>Next Generation Sequencing and Analysis of the Genome of Puccinia sorghi L Schw, the Causal Agent of Maize Common Rust.</title>
        <authorList>
            <person name="Rochi L."/>
            <person name="Burguener G."/>
            <person name="Darino M."/>
            <person name="Turjanski A."/>
            <person name="Kreff E."/>
            <person name="Dieguez M.J."/>
            <person name="Sacco F."/>
        </authorList>
    </citation>
    <scope>NUCLEOTIDE SEQUENCE [LARGE SCALE GENOMIC DNA]</scope>
    <source>
        <strain evidence="15 16">RO10H11247</strain>
    </source>
</reference>
<feature type="transmembrane region" description="Helical" evidence="11">
    <location>
        <begin position="748"/>
        <end position="766"/>
    </location>
</feature>
<evidence type="ECO:0000256" key="9">
    <source>
        <dbReference type="ARBA" id="ARBA00023002"/>
    </source>
</evidence>
<dbReference type="GO" id="GO:0070991">
    <property type="term" value="F:medium-chain fatty acyl-CoA dehydrogenase activity"/>
    <property type="evidence" value="ECO:0007669"/>
    <property type="project" value="TreeGrafter"/>
</dbReference>
<dbReference type="VEuPathDB" id="FungiDB:VP01_123g5"/>
<dbReference type="InterPro" id="IPR046373">
    <property type="entry name" value="Acyl-CoA_Oxase/DH_mid-dom_sf"/>
</dbReference>
<dbReference type="Pfam" id="PF02771">
    <property type="entry name" value="Acyl-CoA_dh_N"/>
    <property type="match status" value="1"/>
</dbReference>
<feature type="domain" description="Acyl-CoA dehydrogenase/oxidase C-terminal" evidence="12">
    <location>
        <begin position="292"/>
        <end position="440"/>
    </location>
</feature>
<dbReference type="FunFam" id="1.10.540.10:FF:000010">
    <property type="entry name" value="Medium-chain specific acyl-CoA dehydrogenase, mitochondrial"/>
    <property type="match status" value="1"/>
</dbReference>
<dbReference type="Gene3D" id="1.10.540.10">
    <property type="entry name" value="Acyl-CoA dehydrogenase/oxidase, N-terminal domain"/>
    <property type="match status" value="1"/>
</dbReference>
<organism evidence="15 16">
    <name type="scientific">Puccinia sorghi</name>
    <dbReference type="NCBI Taxonomy" id="27349"/>
    <lineage>
        <taxon>Eukaryota</taxon>
        <taxon>Fungi</taxon>
        <taxon>Dikarya</taxon>
        <taxon>Basidiomycota</taxon>
        <taxon>Pucciniomycotina</taxon>
        <taxon>Pucciniomycetes</taxon>
        <taxon>Pucciniales</taxon>
        <taxon>Pucciniaceae</taxon>
        <taxon>Puccinia</taxon>
    </lineage>
</organism>
<evidence type="ECO:0000259" key="12">
    <source>
        <dbReference type="Pfam" id="PF00441"/>
    </source>
</evidence>
<evidence type="ECO:0000313" key="16">
    <source>
        <dbReference type="Proteomes" id="UP000037035"/>
    </source>
</evidence>
<name>A0A0L6VR50_9BASI</name>
<comment type="subcellular location">
    <subcellularLocation>
        <location evidence="2">Membrane</location>
        <topology evidence="2">Multi-pass membrane protein</topology>
    </subcellularLocation>
</comment>
<keyword evidence="10 11" id="KW-0472">Membrane</keyword>
<gene>
    <name evidence="15" type="ORF">VP01_123g5</name>
</gene>
<dbReference type="InterPro" id="IPR009100">
    <property type="entry name" value="AcylCoA_DH/oxidase_NM_dom_sf"/>
</dbReference>
<evidence type="ECO:0000256" key="10">
    <source>
        <dbReference type="ARBA" id="ARBA00023136"/>
    </source>
</evidence>
<comment type="cofactor">
    <cofactor evidence="1">
        <name>FAD</name>
        <dbReference type="ChEBI" id="CHEBI:57692"/>
    </cofactor>
</comment>
<dbReference type="PANTHER" id="PTHR48083">
    <property type="entry name" value="MEDIUM-CHAIN SPECIFIC ACYL-COA DEHYDROGENASE, MITOCHONDRIAL-RELATED"/>
    <property type="match status" value="1"/>
</dbReference>
<dbReference type="Pfam" id="PF02770">
    <property type="entry name" value="Acyl-CoA_dh_M"/>
    <property type="match status" value="1"/>
</dbReference>
<dbReference type="PROSITE" id="PS00073">
    <property type="entry name" value="ACYL_COA_DH_2"/>
    <property type="match status" value="1"/>
</dbReference>
<comment type="similarity">
    <text evidence="3">Belongs to the acyl-CoA dehydrogenase family.</text>
</comment>
<dbReference type="InterPro" id="IPR036250">
    <property type="entry name" value="AcylCo_DH-like_C"/>
</dbReference>
<dbReference type="GO" id="GO:0051793">
    <property type="term" value="P:medium-chain fatty acid catabolic process"/>
    <property type="evidence" value="ECO:0007669"/>
    <property type="project" value="TreeGrafter"/>
</dbReference>
<feature type="domain" description="Acyl-CoA oxidase/dehydrogenase middle" evidence="13">
    <location>
        <begin position="174"/>
        <end position="266"/>
    </location>
</feature>
<evidence type="ECO:0000313" key="15">
    <source>
        <dbReference type="EMBL" id="KNZ62665.1"/>
    </source>
</evidence>
<dbReference type="Proteomes" id="UP000037035">
    <property type="component" value="Unassembled WGS sequence"/>
</dbReference>
<dbReference type="OrthoDB" id="9988775at2759"/>
<dbReference type="InterPro" id="IPR006091">
    <property type="entry name" value="Acyl-CoA_Oxase/DH_mid-dom"/>
</dbReference>
<evidence type="ECO:0000256" key="4">
    <source>
        <dbReference type="ARBA" id="ARBA00019125"/>
    </source>
</evidence>
<evidence type="ECO:0000256" key="6">
    <source>
        <dbReference type="ARBA" id="ARBA00022692"/>
    </source>
</evidence>
<keyword evidence="6 11" id="KW-0812">Transmembrane</keyword>
<protein>
    <recommendedName>
        <fullName evidence="4">Medium-chain specific acyl-CoA dehydrogenase, mitochondrial</fullName>
    </recommendedName>
</protein>
<accession>A0A0L6VR50</accession>
<evidence type="ECO:0000256" key="3">
    <source>
        <dbReference type="ARBA" id="ARBA00009347"/>
    </source>
</evidence>
<dbReference type="SUPFAM" id="SSF56645">
    <property type="entry name" value="Acyl-CoA dehydrogenase NM domain-like"/>
    <property type="match status" value="1"/>
</dbReference>
<feature type="transmembrane region" description="Helical" evidence="11">
    <location>
        <begin position="592"/>
        <end position="614"/>
    </location>
</feature>
<evidence type="ECO:0000259" key="14">
    <source>
        <dbReference type="Pfam" id="PF02771"/>
    </source>
</evidence>
<dbReference type="FunFam" id="2.40.110.10:FF:000043">
    <property type="entry name" value="Acyl CoA DeHydrogenase"/>
    <property type="match status" value="1"/>
</dbReference>
<feature type="transmembrane region" description="Helical" evidence="11">
    <location>
        <begin position="681"/>
        <end position="703"/>
    </location>
</feature>
<evidence type="ECO:0000256" key="8">
    <source>
        <dbReference type="ARBA" id="ARBA00022989"/>
    </source>
</evidence>
<dbReference type="InterPro" id="IPR009075">
    <property type="entry name" value="AcylCo_DH/oxidase_C"/>
</dbReference>
<evidence type="ECO:0000259" key="13">
    <source>
        <dbReference type="Pfam" id="PF02770"/>
    </source>
</evidence>
<dbReference type="STRING" id="27349.A0A0L6VR50"/>
<dbReference type="InterPro" id="IPR006089">
    <property type="entry name" value="Acyl-CoA_DH_CS"/>
</dbReference>
<dbReference type="InterPro" id="IPR037069">
    <property type="entry name" value="AcylCoA_DH/ox_N_sf"/>
</dbReference>
<dbReference type="AlphaFoldDB" id="A0A0L6VR50"/>